<proteinExistence type="predicted"/>
<accession>A0AAD9JWU4</accession>
<dbReference type="EMBL" id="JAODUP010000132">
    <property type="protein sequence ID" value="KAK2160499.1"/>
    <property type="molecule type" value="Genomic_DNA"/>
</dbReference>
<feature type="transmembrane region" description="Helical" evidence="1">
    <location>
        <begin position="6"/>
        <end position="25"/>
    </location>
</feature>
<organism evidence="2 3">
    <name type="scientific">Paralvinella palmiformis</name>
    <dbReference type="NCBI Taxonomy" id="53620"/>
    <lineage>
        <taxon>Eukaryota</taxon>
        <taxon>Metazoa</taxon>
        <taxon>Spiralia</taxon>
        <taxon>Lophotrochozoa</taxon>
        <taxon>Annelida</taxon>
        <taxon>Polychaeta</taxon>
        <taxon>Sedentaria</taxon>
        <taxon>Canalipalpata</taxon>
        <taxon>Terebellida</taxon>
        <taxon>Terebelliformia</taxon>
        <taxon>Alvinellidae</taxon>
        <taxon>Paralvinella</taxon>
    </lineage>
</organism>
<comment type="caution">
    <text evidence="2">The sequence shown here is derived from an EMBL/GenBank/DDBJ whole genome shotgun (WGS) entry which is preliminary data.</text>
</comment>
<keyword evidence="1" id="KW-1133">Transmembrane helix</keyword>
<evidence type="ECO:0000313" key="2">
    <source>
        <dbReference type="EMBL" id="KAK2160499.1"/>
    </source>
</evidence>
<keyword evidence="1" id="KW-0812">Transmembrane</keyword>
<dbReference type="AlphaFoldDB" id="A0AAD9JWU4"/>
<gene>
    <name evidence="2" type="ORF">LSH36_132g05069</name>
</gene>
<feature type="non-terminal residue" evidence="2">
    <location>
        <position position="1"/>
    </location>
</feature>
<evidence type="ECO:0000256" key="1">
    <source>
        <dbReference type="SAM" id="Phobius"/>
    </source>
</evidence>
<keyword evidence="1" id="KW-0472">Membrane</keyword>
<keyword evidence="3" id="KW-1185">Reference proteome</keyword>
<evidence type="ECO:0000313" key="3">
    <source>
        <dbReference type="Proteomes" id="UP001208570"/>
    </source>
</evidence>
<dbReference type="Proteomes" id="UP001208570">
    <property type="component" value="Unassembled WGS sequence"/>
</dbReference>
<reference evidence="2" key="1">
    <citation type="journal article" date="2023" name="Mol. Biol. Evol.">
        <title>Third-Generation Sequencing Reveals the Adaptive Role of the Epigenome in Three Deep-Sea Polychaetes.</title>
        <authorList>
            <person name="Perez M."/>
            <person name="Aroh O."/>
            <person name="Sun Y."/>
            <person name="Lan Y."/>
            <person name="Juniper S.K."/>
            <person name="Young C.R."/>
            <person name="Angers B."/>
            <person name="Qian P.Y."/>
        </authorList>
    </citation>
    <scope>NUCLEOTIDE SEQUENCE</scope>
    <source>
        <strain evidence="2">P08H-3</strain>
    </source>
</reference>
<name>A0AAD9JWU4_9ANNE</name>
<sequence>CYHRHRTVTIAVVVVVVVIINTLLWHRINTHHYREDDNNRYRPNPLNIMASLKRRTTSWSSYFLPPALPWADRTFQNRHTHVQNKSTLKHNSAQIKLDTDENLKSCKRSI</sequence>
<protein>
    <submittedName>
        <fullName evidence="2">Uncharacterized protein</fullName>
    </submittedName>
</protein>